<dbReference type="GO" id="GO:0016887">
    <property type="term" value="F:ATP hydrolysis activity"/>
    <property type="evidence" value="ECO:0007669"/>
    <property type="project" value="InterPro"/>
</dbReference>
<dbReference type="InterPro" id="IPR017871">
    <property type="entry name" value="ABC_transporter-like_CS"/>
</dbReference>
<name>A0A1W1DB04_9ZZZZ</name>
<reference evidence="6" key="1">
    <citation type="submission" date="2016-10" db="EMBL/GenBank/DDBJ databases">
        <authorList>
            <person name="de Groot N.N."/>
        </authorList>
    </citation>
    <scope>NUCLEOTIDE SEQUENCE</scope>
</reference>
<dbReference type="InterPro" id="IPR003439">
    <property type="entry name" value="ABC_transporter-like_ATP-bd"/>
</dbReference>
<dbReference type="GO" id="GO:0022857">
    <property type="term" value="F:transmembrane transporter activity"/>
    <property type="evidence" value="ECO:0007669"/>
    <property type="project" value="UniProtKB-ARBA"/>
</dbReference>
<accession>A0A1W1DB04</accession>
<keyword evidence="4 6" id="KW-0067">ATP-binding</keyword>
<keyword evidence="2" id="KW-0813">Transport</keyword>
<organism evidence="6">
    <name type="scientific">hydrothermal vent metagenome</name>
    <dbReference type="NCBI Taxonomy" id="652676"/>
    <lineage>
        <taxon>unclassified sequences</taxon>
        <taxon>metagenomes</taxon>
        <taxon>ecological metagenomes</taxon>
    </lineage>
</organism>
<evidence type="ECO:0000256" key="2">
    <source>
        <dbReference type="ARBA" id="ARBA00022448"/>
    </source>
</evidence>
<dbReference type="GO" id="GO:0098796">
    <property type="term" value="C:membrane protein complex"/>
    <property type="evidence" value="ECO:0007669"/>
    <property type="project" value="UniProtKB-ARBA"/>
</dbReference>
<keyword evidence="6" id="KW-0449">Lipoprotein</keyword>
<dbReference type="CDD" id="cd03255">
    <property type="entry name" value="ABC_MJ0796_LolCDE_FtsE"/>
    <property type="match status" value="1"/>
</dbReference>
<evidence type="ECO:0000256" key="1">
    <source>
        <dbReference type="ARBA" id="ARBA00005417"/>
    </source>
</evidence>
<protein>
    <submittedName>
        <fullName evidence="6">Lipoprotein releasing system ATP-binding protein LolD</fullName>
    </submittedName>
</protein>
<comment type="similarity">
    <text evidence="1">Belongs to the ABC transporter superfamily.</text>
</comment>
<evidence type="ECO:0000313" key="6">
    <source>
        <dbReference type="EMBL" id="SFV77690.1"/>
    </source>
</evidence>
<evidence type="ECO:0000256" key="4">
    <source>
        <dbReference type="ARBA" id="ARBA00022840"/>
    </source>
</evidence>
<gene>
    <name evidence="6" type="ORF">MNB_SUP05-4-858</name>
</gene>
<dbReference type="EMBL" id="FPHR01000031">
    <property type="protein sequence ID" value="SFV77690.1"/>
    <property type="molecule type" value="Genomic_DNA"/>
</dbReference>
<dbReference type="Pfam" id="PF00005">
    <property type="entry name" value="ABC_tran"/>
    <property type="match status" value="1"/>
</dbReference>
<dbReference type="SMART" id="SM00382">
    <property type="entry name" value="AAA"/>
    <property type="match status" value="1"/>
</dbReference>
<evidence type="ECO:0000259" key="5">
    <source>
        <dbReference type="PROSITE" id="PS50893"/>
    </source>
</evidence>
<proteinExistence type="inferred from homology"/>
<dbReference type="InterPro" id="IPR027417">
    <property type="entry name" value="P-loop_NTPase"/>
</dbReference>
<dbReference type="FunFam" id="3.40.50.300:FF:000032">
    <property type="entry name" value="Export ABC transporter ATP-binding protein"/>
    <property type="match status" value="1"/>
</dbReference>
<dbReference type="PROSITE" id="PS00211">
    <property type="entry name" value="ABC_TRANSPORTER_1"/>
    <property type="match status" value="1"/>
</dbReference>
<feature type="domain" description="ABC transporter" evidence="5">
    <location>
        <begin position="5"/>
        <end position="223"/>
    </location>
</feature>
<dbReference type="GO" id="GO:0005524">
    <property type="term" value="F:ATP binding"/>
    <property type="evidence" value="ECO:0007669"/>
    <property type="project" value="UniProtKB-KW"/>
</dbReference>
<sequence length="223" mass="24699">MNSIINCIDVNYQYEDGLHVNRIISHLNLEVHQGQSLAILGQSGCGKSTLLNLLGAIDKPSSGQIIINNTDLSGLNENQLTKLRAENLGFVYQFHHLLKDFDSLKNVMMPLLIQGLNHTQATQMSIELLSKIGLEHRLNHLPSELSGGERQRVAIARALITKPKCLLADEPTGNLDQKNATEVLNLMIELNQAHDSALIIVTHDEKVAEKMQKVLVLENGQFS</sequence>
<dbReference type="PANTHER" id="PTHR42798">
    <property type="entry name" value="LIPOPROTEIN-RELEASING SYSTEM ATP-BINDING PROTEIN LOLD"/>
    <property type="match status" value="1"/>
</dbReference>
<keyword evidence="3" id="KW-0547">Nucleotide-binding</keyword>
<dbReference type="AlphaFoldDB" id="A0A1W1DB04"/>
<dbReference type="PROSITE" id="PS50893">
    <property type="entry name" value="ABC_TRANSPORTER_2"/>
    <property type="match status" value="1"/>
</dbReference>
<dbReference type="Gene3D" id="3.40.50.300">
    <property type="entry name" value="P-loop containing nucleotide triphosphate hydrolases"/>
    <property type="match status" value="1"/>
</dbReference>
<evidence type="ECO:0000256" key="3">
    <source>
        <dbReference type="ARBA" id="ARBA00022741"/>
    </source>
</evidence>
<dbReference type="PANTHER" id="PTHR42798:SF2">
    <property type="entry name" value="ABC TRANSPORTER ATP-BINDING PROTEIN MG467-RELATED"/>
    <property type="match status" value="1"/>
</dbReference>
<dbReference type="InterPro" id="IPR003593">
    <property type="entry name" value="AAA+_ATPase"/>
</dbReference>
<dbReference type="SUPFAM" id="SSF52540">
    <property type="entry name" value="P-loop containing nucleoside triphosphate hydrolases"/>
    <property type="match status" value="1"/>
</dbReference>
<dbReference type="InterPro" id="IPR017911">
    <property type="entry name" value="MacB-like_ATP-bd"/>
</dbReference>